<name>A0A1N7R0Z8_9FLAO</name>
<accession>A0A1N7R0Z8</accession>
<dbReference type="Proteomes" id="UP000185781">
    <property type="component" value="Unassembled WGS sequence"/>
</dbReference>
<keyword evidence="1" id="KW-0732">Signal</keyword>
<sequence length="176" mass="20313">MMKKLIILLLFPIIFYSQTSLTNDDIYAAAGNDFEWLMTNVDTSNKGGYGYEGLLTRMGFVFDDKYKSNASGTFWQRRYIKNIISGNEKQSLIYIKENYKKVSSHKYPIITKMEIWGDTEYIIKFYINFWSRAVNFKDTKPGETVTTRFLSDVAALSVGTNGQSKIVVTTAKDYYK</sequence>
<organism evidence="2 3">
    <name type="scientific">Chryseobacterium gambrini</name>
    <dbReference type="NCBI Taxonomy" id="373672"/>
    <lineage>
        <taxon>Bacteria</taxon>
        <taxon>Pseudomonadati</taxon>
        <taxon>Bacteroidota</taxon>
        <taxon>Flavobacteriia</taxon>
        <taxon>Flavobacteriales</taxon>
        <taxon>Weeksellaceae</taxon>
        <taxon>Chryseobacterium group</taxon>
        <taxon>Chryseobacterium</taxon>
    </lineage>
</organism>
<evidence type="ECO:0000313" key="3">
    <source>
        <dbReference type="Proteomes" id="UP000185781"/>
    </source>
</evidence>
<reference evidence="2 3" key="1">
    <citation type="submission" date="2017-01" db="EMBL/GenBank/DDBJ databases">
        <authorList>
            <person name="Mah S.A."/>
            <person name="Swanson W.J."/>
            <person name="Moy G.W."/>
            <person name="Vacquier V.D."/>
        </authorList>
    </citation>
    <scope>NUCLEOTIDE SEQUENCE [LARGE SCALE GENOMIC DNA]</scope>
    <source>
        <strain evidence="2 3">DSM 18014</strain>
    </source>
</reference>
<dbReference type="EMBL" id="FTOV01000039">
    <property type="protein sequence ID" value="SIT28749.1"/>
    <property type="molecule type" value="Genomic_DNA"/>
</dbReference>
<evidence type="ECO:0000313" key="2">
    <source>
        <dbReference type="EMBL" id="SIT28749.1"/>
    </source>
</evidence>
<feature type="signal peptide" evidence="1">
    <location>
        <begin position="1"/>
        <end position="22"/>
    </location>
</feature>
<dbReference type="AlphaFoldDB" id="A0A1N7R0Z8"/>
<evidence type="ECO:0000256" key="1">
    <source>
        <dbReference type="SAM" id="SignalP"/>
    </source>
</evidence>
<proteinExistence type="predicted"/>
<feature type="chain" id="PRO_5012003726" evidence="1">
    <location>
        <begin position="23"/>
        <end position="176"/>
    </location>
</feature>
<protein>
    <submittedName>
        <fullName evidence="2">Uncharacterized protein</fullName>
    </submittedName>
</protein>
<gene>
    <name evidence="2" type="ORF">SAMN05421785_1394</name>
</gene>